<dbReference type="SMART" id="SM00225">
    <property type="entry name" value="BTB"/>
    <property type="match status" value="1"/>
</dbReference>
<evidence type="ECO:0000313" key="3">
    <source>
        <dbReference type="EMBL" id="GBN50549.1"/>
    </source>
</evidence>
<dbReference type="InterPro" id="IPR000210">
    <property type="entry name" value="BTB/POZ_dom"/>
</dbReference>
<accession>A0A4Y2PHH2</accession>
<dbReference type="CDD" id="cd18186">
    <property type="entry name" value="BTB_POZ_ZBTB_KLHL-like"/>
    <property type="match status" value="1"/>
</dbReference>
<dbReference type="SUPFAM" id="SSF49599">
    <property type="entry name" value="TRAF domain-like"/>
    <property type="match status" value="2"/>
</dbReference>
<dbReference type="InterPro" id="IPR002083">
    <property type="entry name" value="MATH/TRAF_dom"/>
</dbReference>
<dbReference type="PROSITE" id="PS50097">
    <property type="entry name" value="BTB"/>
    <property type="match status" value="1"/>
</dbReference>
<dbReference type="Pfam" id="PF00651">
    <property type="entry name" value="BTB"/>
    <property type="match status" value="1"/>
</dbReference>
<feature type="domain" description="MATH" evidence="2">
    <location>
        <begin position="11"/>
        <end position="137"/>
    </location>
</feature>
<proteinExistence type="predicted"/>
<feature type="domain" description="BTB" evidence="1">
    <location>
        <begin position="348"/>
        <end position="415"/>
    </location>
</feature>
<dbReference type="EMBL" id="BGPR01011288">
    <property type="protein sequence ID" value="GBN50549.1"/>
    <property type="molecule type" value="Genomic_DNA"/>
</dbReference>
<dbReference type="PROSITE" id="PS50144">
    <property type="entry name" value="MATH"/>
    <property type="match status" value="1"/>
</dbReference>
<organism evidence="3 4">
    <name type="scientific">Araneus ventricosus</name>
    <name type="common">Orbweaver spider</name>
    <name type="synonym">Epeira ventricosa</name>
    <dbReference type="NCBI Taxonomy" id="182803"/>
    <lineage>
        <taxon>Eukaryota</taxon>
        <taxon>Metazoa</taxon>
        <taxon>Ecdysozoa</taxon>
        <taxon>Arthropoda</taxon>
        <taxon>Chelicerata</taxon>
        <taxon>Arachnida</taxon>
        <taxon>Araneae</taxon>
        <taxon>Araneomorphae</taxon>
        <taxon>Entelegynae</taxon>
        <taxon>Araneoidea</taxon>
        <taxon>Araneidae</taxon>
        <taxon>Araneus</taxon>
    </lineage>
</organism>
<dbReference type="InterPro" id="IPR011333">
    <property type="entry name" value="SKP1/BTB/POZ_sf"/>
</dbReference>
<dbReference type="GO" id="GO:0030163">
    <property type="term" value="P:protein catabolic process"/>
    <property type="evidence" value="ECO:0007669"/>
    <property type="project" value="UniProtKB-ARBA"/>
</dbReference>
<sequence>MSDIVDTQRLCFTFIWKIENFSFVPMLNGTIESPVFTADNLYETCWCLELQPTGCYQDKKDIDFRLRKTKMGPKYINLDYELSILSSGDTKVKSVTESAFRFQSSNYLGRPFRISPDEIFNRGEILLGDTLTVQCKMWHHEKQCLEAGFSLARTRISAQRKSFTWKIDNFSTLEINGRKSLSVDLRPTLNLILTITLYTTDTPTYEEIIRIKVEGNKEEELDFIILLGISVQNVNDEAVYHSKDEFKLSKGREEWRFPLILNKKQFASNKDLLLPDDALSLKCLLIVSKGIIVLNEIEHTTYGADAALDLEAALIKTIESPCVGKEVHSRSNSLTSDLRHLFEEKHLADVSLRVHNEAFPVHKAVLAARSSVFKTMFDTDMKEKFTNTIEIDDIEPNTMRQFLLYIYCDTLENIQWENACSLYLAAEKYAVLGLKEWCSSFLKMNFSLTNVCEILVLADMLRDEELKNSAQNFIQNNDTVIMNSNEWKHFAQKHPQLTIETLTSLYRNEKLGKGKFPTLLALSPIIQKIIDVFFLFLSERICDK</sequence>
<comment type="caution">
    <text evidence="3">The sequence shown here is derived from an EMBL/GenBank/DDBJ whole genome shotgun (WGS) entry which is preliminary data.</text>
</comment>
<dbReference type="Gene3D" id="1.25.40.420">
    <property type="match status" value="1"/>
</dbReference>
<keyword evidence="4" id="KW-1185">Reference proteome</keyword>
<gene>
    <name evidence="3" type="primary">spop-b_42</name>
    <name evidence="3" type="ORF">AVEN_239035_1</name>
</gene>
<evidence type="ECO:0000259" key="1">
    <source>
        <dbReference type="PROSITE" id="PS50097"/>
    </source>
</evidence>
<dbReference type="InterPro" id="IPR008974">
    <property type="entry name" value="TRAF-like"/>
</dbReference>
<dbReference type="OrthoDB" id="6434522at2759"/>
<reference evidence="3 4" key="1">
    <citation type="journal article" date="2019" name="Sci. Rep.">
        <title>Orb-weaving spider Araneus ventricosus genome elucidates the spidroin gene catalogue.</title>
        <authorList>
            <person name="Kono N."/>
            <person name="Nakamura H."/>
            <person name="Ohtoshi R."/>
            <person name="Moran D.A.P."/>
            <person name="Shinohara A."/>
            <person name="Yoshida Y."/>
            <person name="Fujiwara M."/>
            <person name="Mori M."/>
            <person name="Tomita M."/>
            <person name="Arakawa K."/>
        </authorList>
    </citation>
    <scope>NUCLEOTIDE SEQUENCE [LARGE SCALE GENOMIC DNA]</scope>
</reference>
<protein>
    <submittedName>
        <fullName evidence="3">Speckle-type POZ protein B</fullName>
    </submittedName>
</protein>
<dbReference type="Pfam" id="PF22486">
    <property type="entry name" value="MATH_2"/>
    <property type="match status" value="1"/>
</dbReference>
<dbReference type="Proteomes" id="UP000499080">
    <property type="component" value="Unassembled WGS sequence"/>
</dbReference>
<evidence type="ECO:0000313" key="4">
    <source>
        <dbReference type="Proteomes" id="UP000499080"/>
    </source>
</evidence>
<dbReference type="CDD" id="cd00121">
    <property type="entry name" value="MATH"/>
    <property type="match status" value="1"/>
</dbReference>
<evidence type="ECO:0000259" key="2">
    <source>
        <dbReference type="PROSITE" id="PS50144"/>
    </source>
</evidence>
<name>A0A4Y2PHH2_ARAVE</name>
<dbReference type="AlphaFoldDB" id="A0A4Y2PHH2"/>
<dbReference type="Gene3D" id="3.30.710.10">
    <property type="entry name" value="Potassium Channel Kv1.1, Chain A"/>
    <property type="match status" value="1"/>
</dbReference>
<dbReference type="PANTHER" id="PTHR24413">
    <property type="entry name" value="SPECKLE-TYPE POZ PROTEIN"/>
    <property type="match status" value="1"/>
</dbReference>
<dbReference type="Gene3D" id="2.60.210.10">
    <property type="entry name" value="Apoptosis, Tumor Necrosis Factor Receptor Associated Protein 2, Chain A"/>
    <property type="match status" value="1"/>
</dbReference>
<dbReference type="SUPFAM" id="SSF54695">
    <property type="entry name" value="POZ domain"/>
    <property type="match status" value="1"/>
</dbReference>